<feature type="transmembrane region" description="Helical" evidence="1">
    <location>
        <begin position="45"/>
        <end position="68"/>
    </location>
</feature>
<dbReference type="PATRIC" id="fig|571915.4.peg.1795"/>
<keyword evidence="1" id="KW-0472">Membrane</keyword>
<evidence type="ECO:0000256" key="1">
    <source>
        <dbReference type="SAM" id="Phobius"/>
    </source>
</evidence>
<sequence length="178" mass="19817">MEENVNDENPKTLSDAELQSYVAADAALTTTKPWELVVTSGRMKLYAWLAAGVTIAVHTFLAFIVAVGDTGAAVTVIDQWGYFLVGVIFAVVFFIGLSRPRVRANEDGVDVRNFIGSRFYPWIVIYGLNFPEGARVARLELPEFEYVPLWAMIAADGEKCVVAVEKFRELEAKYMPED</sequence>
<gene>
    <name evidence="3" type="ORF">CMUST_08460</name>
</gene>
<dbReference type="STRING" id="571915.CMUST_08460"/>
<dbReference type="EMBL" id="CP011542">
    <property type="protein sequence ID" value="AKK06016.1"/>
    <property type="molecule type" value="Genomic_DNA"/>
</dbReference>
<dbReference type="InterPro" id="IPR019692">
    <property type="entry name" value="CFP-6_PH"/>
</dbReference>
<keyword evidence="1" id="KW-1133">Transmembrane helix</keyword>
<dbReference type="RefSeq" id="WP_047262128.1">
    <property type="nucleotide sequence ID" value="NZ_CP011542.1"/>
</dbReference>
<evidence type="ECO:0000259" key="2">
    <source>
        <dbReference type="Pfam" id="PF10756"/>
    </source>
</evidence>
<accession>A0A0G3GXW9</accession>
<reference evidence="4" key="2">
    <citation type="submission" date="2015-05" db="EMBL/GenBank/DDBJ databases">
        <title>Complete genome sequence of Corynebacterium mustelae DSM 45274, isolated from various tissues of a male ferret with lethal sepsis.</title>
        <authorList>
            <person name="Ruckert C."/>
            <person name="Albersmeier A."/>
            <person name="Winkler A."/>
            <person name="Tauch A."/>
        </authorList>
    </citation>
    <scope>NUCLEOTIDE SEQUENCE [LARGE SCALE GENOMIC DNA]</scope>
    <source>
        <strain evidence="4">DSM 45274</strain>
    </source>
</reference>
<organism evidence="3 4">
    <name type="scientific">Corynebacterium mustelae</name>
    <dbReference type="NCBI Taxonomy" id="571915"/>
    <lineage>
        <taxon>Bacteria</taxon>
        <taxon>Bacillati</taxon>
        <taxon>Actinomycetota</taxon>
        <taxon>Actinomycetes</taxon>
        <taxon>Mycobacteriales</taxon>
        <taxon>Corynebacteriaceae</taxon>
        <taxon>Corynebacterium</taxon>
    </lineage>
</organism>
<dbReference type="KEGG" id="cmv:CMUST_08460"/>
<dbReference type="AlphaFoldDB" id="A0A0G3GXW9"/>
<dbReference type="OrthoDB" id="5191452at2"/>
<dbReference type="Pfam" id="PF10756">
    <property type="entry name" value="bPH_6"/>
    <property type="match status" value="1"/>
</dbReference>
<feature type="transmembrane region" description="Helical" evidence="1">
    <location>
        <begin position="80"/>
        <end position="97"/>
    </location>
</feature>
<keyword evidence="1" id="KW-0812">Transmembrane</keyword>
<keyword evidence="4" id="KW-1185">Reference proteome</keyword>
<feature type="domain" description="Low molecular weight protein antigen 6 PH" evidence="2">
    <location>
        <begin position="99"/>
        <end position="168"/>
    </location>
</feature>
<dbReference type="Proteomes" id="UP000035199">
    <property type="component" value="Chromosome"/>
</dbReference>
<name>A0A0G3GXW9_9CORY</name>
<protein>
    <submittedName>
        <fullName evidence="3">Bacterial PH domain</fullName>
    </submittedName>
</protein>
<evidence type="ECO:0000313" key="4">
    <source>
        <dbReference type="Proteomes" id="UP000035199"/>
    </source>
</evidence>
<proteinExistence type="predicted"/>
<evidence type="ECO:0000313" key="3">
    <source>
        <dbReference type="EMBL" id="AKK06016.1"/>
    </source>
</evidence>
<reference evidence="3 4" key="1">
    <citation type="journal article" date="2015" name="Genome Announc.">
        <title>Complete Genome Sequence of the Type Strain Corynebacterium mustelae DSM 45274, Isolated from Various Tissues of a Male Ferret with Lethal Sepsis.</title>
        <authorList>
            <person name="Ruckert C."/>
            <person name="Eimer J."/>
            <person name="Winkler A."/>
            <person name="Tauch A."/>
        </authorList>
    </citation>
    <scope>NUCLEOTIDE SEQUENCE [LARGE SCALE GENOMIC DNA]</scope>
    <source>
        <strain evidence="3 4">DSM 45274</strain>
    </source>
</reference>